<dbReference type="FunFam" id="3.40.50.720:FF:000425">
    <property type="entry name" value="NAD(P)-binding Rossmann-fold superfamily protein"/>
    <property type="match status" value="1"/>
</dbReference>
<name>A0A178MR73_9PROT</name>
<dbReference type="CDD" id="cd05228">
    <property type="entry name" value="AR_FR_like_1_SDR_e"/>
    <property type="match status" value="1"/>
</dbReference>
<dbReference type="InterPro" id="IPR017829">
    <property type="entry name" value="Hopanoid-assoc_sugar_epimerase"/>
</dbReference>
<dbReference type="AlphaFoldDB" id="A0A178MR73"/>
<evidence type="ECO:0000313" key="2">
    <source>
        <dbReference type="EMBL" id="OAN51338.1"/>
    </source>
</evidence>
<gene>
    <name evidence="2" type="ORF">A6A04_16305</name>
</gene>
<dbReference type="SUPFAM" id="SSF51735">
    <property type="entry name" value="NAD(P)-binding Rossmann-fold domains"/>
    <property type="match status" value="1"/>
</dbReference>
<evidence type="ECO:0000259" key="1">
    <source>
        <dbReference type="SMART" id="SM00822"/>
    </source>
</evidence>
<sequence>MDGKFLVTGATGFVGSAIVRALLARGAEVRVLARPNSNRHNVASLKVEVVEGRLEDAASLRRAMHGCSVLIHTAADYRIWVPDPRAMMAANVDGTRALMEAALAEKVSRVVYTSSVATLGHVDGGIADEDTPSDISDKVGPYKQSKFLAEEVVRRMVADNGLPAVIVNPSTPVGPGDVKPTPTGRMIVEAASGRMPAYVDTGLNIVHVEDVAEGHLLALEKGRIGERYILGGDNLTLADILGRIARITGGKPPLMKLPRLPLYPLAVGAELWARLTGAEPFVTVDGLKMSRWKMFFSSAKAERELGYRHRSADEALKAAVEWFKHTGDVA</sequence>
<dbReference type="InterPro" id="IPR057326">
    <property type="entry name" value="KR_dom"/>
</dbReference>
<keyword evidence="3" id="KW-1185">Reference proteome</keyword>
<evidence type="ECO:0000313" key="3">
    <source>
        <dbReference type="Proteomes" id="UP000078428"/>
    </source>
</evidence>
<dbReference type="Proteomes" id="UP000078428">
    <property type="component" value="Unassembled WGS sequence"/>
</dbReference>
<dbReference type="InterPro" id="IPR036291">
    <property type="entry name" value="NAD(P)-bd_dom_sf"/>
</dbReference>
<dbReference type="PANTHER" id="PTHR48079">
    <property type="entry name" value="PROTEIN YEEZ"/>
    <property type="match status" value="1"/>
</dbReference>
<reference evidence="2 3" key="1">
    <citation type="submission" date="2016-04" db="EMBL/GenBank/DDBJ databases">
        <title>Draft genome sequence of freshwater magnetotactic bacteria Magnetospirillum marisnigri SP-1 and Magnetospirillum moscoviense BB-1.</title>
        <authorList>
            <person name="Koziaeva V."/>
            <person name="Dziuba M.V."/>
            <person name="Ivanov T.M."/>
            <person name="Kuznetsov B."/>
            <person name="Grouzdev D.S."/>
        </authorList>
    </citation>
    <scope>NUCLEOTIDE SEQUENCE [LARGE SCALE GENOMIC DNA]</scope>
    <source>
        <strain evidence="2 3">SP-1</strain>
    </source>
</reference>
<dbReference type="SMART" id="SM00822">
    <property type="entry name" value="PKS_KR"/>
    <property type="match status" value="1"/>
</dbReference>
<dbReference type="NCBIfam" id="TIGR03466">
    <property type="entry name" value="HpnA"/>
    <property type="match status" value="1"/>
</dbReference>
<feature type="domain" description="Ketoreductase" evidence="1">
    <location>
        <begin position="3"/>
        <end position="175"/>
    </location>
</feature>
<protein>
    <submittedName>
        <fullName evidence="2">NAD-dependent dehydratase</fullName>
    </submittedName>
</protein>
<accession>A0A178MR73</accession>
<dbReference type="Pfam" id="PF01370">
    <property type="entry name" value="Epimerase"/>
    <property type="match status" value="1"/>
</dbReference>
<comment type="caution">
    <text evidence="2">The sequence shown here is derived from an EMBL/GenBank/DDBJ whole genome shotgun (WGS) entry which is preliminary data.</text>
</comment>
<dbReference type="GO" id="GO:0005737">
    <property type="term" value="C:cytoplasm"/>
    <property type="evidence" value="ECO:0007669"/>
    <property type="project" value="TreeGrafter"/>
</dbReference>
<dbReference type="InterPro" id="IPR051783">
    <property type="entry name" value="NAD(P)-dependent_oxidoreduct"/>
</dbReference>
<proteinExistence type="predicted"/>
<dbReference type="Gene3D" id="3.40.50.720">
    <property type="entry name" value="NAD(P)-binding Rossmann-like Domain"/>
    <property type="match status" value="1"/>
</dbReference>
<dbReference type="EMBL" id="LWQT01000046">
    <property type="protein sequence ID" value="OAN51338.1"/>
    <property type="molecule type" value="Genomic_DNA"/>
</dbReference>
<dbReference type="GO" id="GO:0004029">
    <property type="term" value="F:aldehyde dehydrogenase (NAD+) activity"/>
    <property type="evidence" value="ECO:0007669"/>
    <property type="project" value="TreeGrafter"/>
</dbReference>
<organism evidence="2 3">
    <name type="scientific">Paramagnetospirillum marisnigri</name>
    <dbReference type="NCBI Taxonomy" id="1285242"/>
    <lineage>
        <taxon>Bacteria</taxon>
        <taxon>Pseudomonadati</taxon>
        <taxon>Pseudomonadota</taxon>
        <taxon>Alphaproteobacteria</taxon>
        <taxon>Rhodospirillales</taxon>
        <taxon>Magnetospirillaceae</taxon>
        <taxon>Paramagnetospirillum</taxon>
    </lineage>
</organism>
<dbReference type="RefSeq" id="WP_068491611.1">
    <property type="nucleotide sequence ID" value="NZ_LWQT01000046.1"/>
</dbReference>
<dbReference type="STRING" id="1285242.A6A04_16305"/>
<dbReference type="OrthoDB" id="9801785at2"/>
<dbReference type="PANTHER" id="PTHR48079:SF6">
    <property type="entry name" value="NAD(P)-BINDING DOMAIN-CONTAINING PROTEIN-RELATED"/>
    <property type="match status" value="1"/>
</dbReference>
<dbReference type="InterPro" id="IPR001509">
    <property type="entry name" value="Epimerase_deHydtase"/>
</dbReference>